<sequence>MKCMFAWIFSATAVSAAAADFQLTPVQLPSGLTMTGTVTTDGTVGPLTPAQIVGWRITLRRTTRYDYTPANAPPQNVLGVAVTADGRKLRVAARADGAGGALSFGTVAPEVSVHLANYAAGWPPGMGFALYQYGADFEYLDLPVDAQGWRVVARAAPGSAQFKVLPITFASGATVAGTITTDGSTGAIGAAQLVDWHLTMRRHEDVVYYRDATGANSVVLPASTGLSTDGSQLWVARPGGYLGFGVVAAPPARGRGAVPADFSAGAPPRGQAGYYDPFGLEYTSLRFTGSLYPVARVQP</sequence>
<evidence type="ECO:0000256" key="1">
    <source>
        <dbReference type="SAM" id="SignalP"/>
    </source>
</evidence>
<keyword evidence="3" id="KW-1185">Reference proteome</keyword>
<feature type="signal peptide" evidence="1">
    <location>
        <begin position="1"/>
        <end position="18"/>
    </location>
</feature>
<feature type="chain" id="PRO_5045609760" evidence="1">
    <location>
        <begin position="19"/>
        <end position="299"/>
    </location>
</feature>
<dbReference type="Proteomes" id="UP001371218">
    <property type="component" value="Unassembled WGS sequence"/>
</dbReference>
<name>A0ABU9BWM1_9BURK</name>
<evidence type="ECO:0000313" key="3">
    <source>
        <dbReference type="Proteomes" id="UP001371218"/>
    </source>
</evidence>
<protein>
    <submittedName>
        <fullName evidence="2">Uncharacterized protein</fullName>
    </submittedName>
</protein>
<proteinExistence type="predicted"/>
<dbReference type="EMBL" id="JBBUTG010000028">
    <property type="protein sequence ID" value="MEK8034376.1"/>
    <property type="molecule type" value="Genomic_DNA"/>
</dbReference>
<dbReference type="RefSeq" id="WP_341428805.1">
    <property type="nucleotide sequence ID" value="NZ_JBBUTG010000028.1"/>
</dbReference>
<gene>
    <name evidence="2" type="ORF">AACH06_26410</name>
</gene>
<evidence type="ECO:0000313" key="2">
    <source>
        <dbReference type="EMBL" id="MEK8034376.1"/>
    </source>
</evidence>
<reference evidence="2 3" key="1">
    <citation type="submission" date="2024-04" db="EMBL/GenBank/DDBJ databases">
        <title>Novel species of the genus Ideonella isolated from streams.</title>
        <authorList>
            <person name="Lu H."/>
        </authorList>
    </citation>
    <scope>NUCLEOTIDE SEQUENCE [LARGE SCALE GENOMIC DNA]</scope>
    <source>
        <strain evidence="2 3">DXS29W</strain>
    </source>
</reference>
<organism evidence="2 3">
    <name type="scientific">Ideonella lacteola</name>
    <dbReference type="NCBI Taxonomy" id="2984193"/>
    <lineage>
        <taxon>Bacteria</taxon>
        <taxon>Pseudomonadati</taxon>
        <taxon>Pseudomonadota</taxon>
        <taxon>Betaproteobacteria</taxon>
        <taxon>Burkholderiales</taxon>
        <taxon>Sphaerotilaceae</taxon>
        <taxon>Ideonella</taxon>
    </lineage>
</organism>
<accession>A0ABU9BWM1</accession>
<comment type="caution">
    <text evidence="2">The sequence shown here is derived from an EMBL/GenBank/DDBJ whole genome shotgun (WGS) entry which is preliminary data.</text>
</comment>
<keyword evidence="1" id="KW-0732">Signal</keyword>